<dbReference type="GO" id="GO:0003677">
    <property type="term" value="F:DNA binding"/>
    <property type="evidence" value="ECO:0007669"/>
    <property type="project" value="UniProtKB-KW"/>
</dbReference>
<proteinExistence type="predicted"/>
<dbReference type="InterPro" id="IPR001789">
    <property type="entry name" value="Sig_transdc_resp-reg_receiver"/>
</dbReference>
<dbReference type="SMART" id="SM00448">
    <property type="entry name" value="REC"/>
    <property type="match status" value="1"/>
</dbReference>
<dbReference type="Pfam" id="PF00196">
    <property type="entry name" value="GerE"/>
    <property type="match status" value="1"/>
</dbReference>
<dbReference type="InterPro" id="IPR000792">
    <property type="entry name" value="Tscrpt_reg_LuxR_C"/>
</dbReference>
<dbReference type="SUPFAM" id="SSF52172">
    <property type="entry name" value="CheY-like"/>
    <property type="match status" value="1"/>
</dbReference>
<evidence type="ECO:0000259" key="4">
    <source>
        <dbReference type="PROSITE" id="PS50043"/>
    </source>
</evidence>
<dbReference type="SUPFAM" id="SSF46894">
    <property type="entry name" value="C-terminal effector domain of the bipartite response regulators"/>
    <property type="match status" value="1"/>
</dbReference>
<evidence type="ECO:0000256" key="1">
    <source>
        <dbReference type="ARBA" id="ARBA00022553"/>
    </source>
</evidence>
<reference evidence="6 7" key="1">
    <citation type="journal article" date="2008" name="J. Biotechnol.">
        <title>The genome of Xanthomonas campestris pv. campestris B100 and its use for the reconstruction of metabolic pathways involved in xanthan biosynthesis.</title>
        <authorList>
            <person name="Vorholter F.J."/>
            <person name="Schneiker S."/>
            <person name="Goesmann A."/>
            <person name="Krause L."/>
            <person name="Bekel T."/>
            <person name="Kaiser O."/>
            <person name="Linke B."/>
            <person name="Patschkowski T."/>
            <person name="Ruckert C."/>
            <person name="Schmid J."/>
            <person name="Sidhu V.K."/>
            <person name="Sieber V."/>
            <person name="Tauch A."/>
            <person name="Watt S.A."/>
            <person name="Weisshaar B."/>
            <person name="Becker A."/>
            <person name="Niehaus K."/>
            <person name="Puhler A."/>
        </authorList>
    </citation>
    <scope>NUCLEOTIDE SEQUENCE [LARGE SCALE GENOMIC DNA]</scope>
    <source>
        <strain evidence="6 7">B100</strain>
    </source>
</reference>
<dbReference type="CDD" id="cd17535">
    <property type="entry name" value="REC_NarL-like"/>
    <property type="match status" value="1"/>
</dbReference>
<feature type="domain" description="Response regulatory" evidence="5">
    <location>
        <begin position="74"/>
        <end position="191"/>
    </location>
</feature>
<dbReference type="Gene3D" id="3.40.50.2300">
    <property type="match status" value="1"/>
</dbReference>
<dbReference type="Proteomes" id="UP000001188">
    <property type="component" value="Chromosome"/>
</dbReference>
<name>B0RP06_XANCB</name>
<keyword evidence="1 3" id="KW-0597">Phosphoprotein</keyword>
<sequence>MIEQRMRAMQAFDGWIVCASAIRDACAESSASSASAARLPHARAVQLHAPVTYRAAQRESDAAMCQTWRMADLTILVADDHPLFRAAVIHVLHQTLPTAEVVEASSATTLSAMLRSHPQAELVLLDLAMPGARGFSALLHVRGEHPDIPVVVISSNDHPRVIRRAQQFGAAGFIPKSTPAESIGTAVASVLDGGTWFPPMTAERSEADAQLAAKLAQLTPQQFRVLLCLADGLLNKQIAHELGLAENTVKVHVTAILKKLDCYSRTQAAVLVKALEPEGEG</sequence>
<dbReference type="InterPro" id="IPR051015">
    <property type="entry name" value="EvgA-like"/>
</dbReference>
<dbReference type="PROSITE" id="PS00622">
    <property type="entry name" value="HTH_LUXR_1"/>
    <property type="match status" value="1"/>
</dbReference>
<dbReference type="InterPro" id="IPR058245">
    <property type="entry name" value="NreC/VraR/RcsB-like_REC"/>
</dbReference>
<organism evidence="6 7">
    <name type="scientific">Xanthomonas campestris pv. campestris (strain B100)</name>
    <dbReference type="NCBI Taxonomy" id="509169"/>
    <lineage>
        <taxon>Bacteria</taxon>
        <taxon>Pseudomonadati</taxon>
        <taxon>Pseudomonadota</taxon>
        <taxon>Gammaproteobacteria</taxon>
        <taxon>Lysobacterales</taxon>
        <taxon>Lysobacteraceae</taxon>
        <taxon>Xanthomonas</taxon>
    </lineage>
</organism>
<feature type="domain" description="HTH luxR-type" evidence="4">
    <location>
        <begin position="211"/>
        <end position="276"/>
    </location>
</feature>
<dbReference type="GO" id="GO:0000160">
    <property type="term" value="P:phosphorelay signal transduction system"/>
    <property type="evidence" value="ECO:0007669"/>
    <property type="project" value="InterPro"/>
</dbReference>
<dbReference type="SMART" id="SM00421">
    <property type="entry name" value="HTH_LUXR"/>
    <property type="match status" value="1"/>
</dbReference>
<accession>B0RP06</accession>
<feature type="modified residue" description="4-aspartylphosphate" evidence="3">
    <location>
        <position position="126"/>
    </location>
</feature>
<gene>
    <name evidence="6" type="primary">tcsR</name>
    <name evidence="6" type="ORF">XCCB100_0848</name>
</gene>
<dbReference type="EMBL" id="AM920689">
    <property type="protein sequence ID" value="CAP50191.1"/>
    <property type="molecule type" value="Genomic_DNA"/>
</dbReference>
<evidence type="ECO:0000313" key="6">
    <source>
        <dbReference type="EMBL" id="CAP50191.1"/>
    </source>
</evidence>
<dbReference type="GO" id="GO:0006355">
    <property type="term" value="P:regulation of DNA-templated transcription"/>
    <property type="evidence" value="ECO:0007669"/>
    <property type="project" value="InterPro"/>
</dbReference>
<dbReference type="HOGENOM" id="CLU_000445_90_8_6"/>
<dbReference type="PANTHER" id="PTHR45566:SF1">
    <property type="entry name" value="HTH-TYPE TRANSCRIPTIONAL REGULATOR YHJB-RELATED"/>
    <property type="match status" value="1"/>
</dbReference>
<dbReference type="PRINTS" id="PR00038">
    <property type="entry name" value="HTHLUXR"/>
</dbReference>
<dbReference type="InterPro" id="IPR016032">
    <property type="entry name" value="Sig_transdc_resp-reg_C-effctor"/>
</dbReference>
<protein>
    <submittedName>
        <fullName evidence="6">Transcriptional regulator, LuxR family</fullName>
    </submittedName>
</protein>
<dbReference type="Pfam" id="PF00072">
    <property type="entry name" value="Response_reg"/>
    <property type="match status" value="1"/>
</dbReference>
<dbReference type="PROSITE" id="PS50110">
    <property type="entry name" value="RESPONSE_REGULATORY"/>
    <property type="match status" value="1"/>
</dbReference>
<evidence type="ECO:0000256" key="2">
    <source>
        <dbReference type="ARBA" id="ARBA00023125"/>
    </source>
</evidence>
<dbReference type="KEGG" id="xca:xcc-b100_0848"/>
<keyword evidence="2" id="KW-0238">DNA-binding</keyword>
<dbReference type="AlphaFoldDB" id="B0RP06"/>
<dbReference type="PROSITE" id="PS50043">
    <property type="entry name" value="HTH_LUXR_2"/>
    <property type="match status" value="1"/>
</dbReference>
<evidence type="ECO:0000259" key="5">
    <source>
        <dbReference type="PROSITE" id="PS50110"/>
    </source>
</evidence>
<evidence type="ECO:0000256" key="3">
    <source>
        <dbReference type="PROSITE-ProRule" id="PRU00169"/>
    </source>
</evidence>
<dbReference type="PANTHER" id="PTHR45566">
    <property type="entry name" value="HTH-TYPE TRANSCRIPTIONAL REGULATOR YHJB-RELATED"/>
    <property type="match status" value="1"/>
</dbReference>
<dbReference type="InterPro" id="IPR011006">
    <property type="entry name" value="CheY-like_superfamily"/>
</dbReference>
<dbReference type="CDD" id="cd06170">
    <property type="entry name" value="LuxR_C_like"/>
    <property type="match status" value="1"/>
</dbReference>
<evidence type="ECO:0000313" key="7">
    <source>
        <dbReference type="Proteomes" id="UP000001188"/>
    </source>
</evidence>